<gene>
    <name evidence="1" type="ORF">NM688_g6870</name>
</gene>
<comment type="caution">
    <text evidence="1">The sequence shown here is derived from an EMBL/GenBank/DDBJ whole genome shotgun (WGS) entry which is preliminary data.</text>
</comment>
<keyword evidence="2" id="KW-1185">Reference proteome</keyword>
<name>A0ACC1SBR3_9APHY</name>
<protein>
    <submittedName>
        <fullName evidence="1">Uncharacterized protein</fullName>
    </submittedName>
</protein>
<dbReference type="Proteomes" id="UP001148662">
    <property type="component" value="Unassembled WGS sequence"/>
</dbReference>
<organism evidence="1 2">
    <name type="scientific">Phlebia brevispora</name>
    <dbReference type="NCBI Taxonomy" id="194682"/>
    <lineage>
        <taxon>Eukaryota</taxon>
        <taxon>Fungi</taxon>
        <taxon>Dikarya</taxon>
        <taxon>Basidiomycota</taxon>
        <taxon>Agaricomycotina</taxon>
        <taxon>Agaricomycetes</taxon>
        <taxon>Polyporales</taxon>
        <taxon>Meruliaceae</taxon>
        <taxon>Phlebia</taxon>
    </lineage>
</organism>
<evidence type="ECO:0000313" key="1">
    <source>
        <dbReference type="EMBL" id="KAJ3536191.1"/>
    </source>
</evidence>
<accession>A0ACC1SBR3</accession>
<sequence>MTNHPPDTEKRLRRQVLRMSTQINTLHRTIRHILLDCDRHADRVRRFKLYWLHERRWRQHRESQLVCAEEQGDTPPFVIRSRTVTPIPPDTDSEAYGTDGFEPYDSSQTGNGGGPSCLLVGQKQARSPSVETGHERSASSARIDLDDRTRPVGPRASLTRTANVSAVLVLIGLLFVNLHWTQITFFWSNIQGYISHRLGRHFGTSSETLIDLASSHGNCLDSLSALSLFEGNPYPRDEYVHYSKIVEIVDELLQRRLNDLLQPPPGTTQRDFALQTDGAAVDCSLTSHCHLWPMSLLHSSPSLAISDSGCIGDCWSIPAASGQLAIVLPTPIRPTSVTVDHIPTQLAADIGRAPRMMILWGLLDGEENLARWKDNRDPYGPLLSTRDGPPHPSRYSYAPLSVMEFNIYDRSHVQTFPVFDYVQMAKLNFGIVVLEILNNWGSASNSPQGLEEDISMGDGRPRSVPVIDTRHDPSSLRPSSVPARQVHMPETVHDNELNALHDANPTDTSNHPTIPRVPTDATLSSTQQTNTAEVPNLRHGRFPSPPPMAGVKRGMRTKAAFDMENTKASKTEDREHAPALVLRETQRVRPLQRMAQVRT</sequence>
<dbReference type="EMBL" id="JANHOG010001491">
    <property type="protein sequence ID" value="KAJ3536191.1"/>
    <property type="molecule type" value="Genomic_DNA"/>
</dbReference>
<evidence type="ECO:0000313" key="2">
    <source>
        <dbReference type="Proteomes" id="UP001148662"/>
    </source>
</evidence>
<reference evidence="1" key="1">
    <citation type="submission" date="2022-07" db="EMBL/GenBank/DDBJ databases">
        <title>Genome Sequence of Phlebia brevispora.</title>
        <authorList>
            <person name="Buettner E."/>
        </authorList>
    </citation>
    <scope>NUCLEOTIDE SEQUENCE</scope>
    <source>
        <strain evidence="1">MPL23</strain>
    </source>
</reference>
<proteinExistence type="predicted"/>